<organism evidence="1 2">
    <name type="scientific">Dorcoceras hygrometricum</name>
    <dbReference type="NCBI Taxonomy" id="472368"/>
    <lineage>
        <taxon>Eukaryota</taxon>
        <taxon>Viridiplantae</taxon>
        <taxon>Streptophyta</taxon>
        <taxon>Embryophyta</taxon>
        <taxon>Tracheophyta</taxon>
        <taxon>Spermatophyta</taxon>
        <taxon>Magnoliopsida</taxon>
        <taxon>eudicotyledons</taxon>
        <taxon>Gunneridae</taxon>
        <taxon>Pentapetalae</taxon>
        <taxon>asterids</taxon>
        <taxon>lamiids</taxon>
        <taxon>Lamiales</taxon>
        <taxon>Gesneriaceae</taxon>
        <taxon>Didymocarpoideae</taxon>
        <taxon>Trichosporeae</taxon>
        <taxon>Loxocarpinae</taxon>
        <taxon>Dorcoceras</taxon>
    </lineage>
</organism>
<gene>
    <name evidence="1" type="ORF">F511_12941</name>
</gene>
<dbReference type="EMBL" id="KQ997308">
    <property type="protein sequence ID" value="KZV44202.1"/>
    <property type="molecule type" value="Genomic_DNA"/>
</dbReference>
<dbReference type="Proteomes" id="UP000250235">
    <property type="component" value="Unassembled WGS sequence"/>
</dbReference>
<evidence type="ECO:0000313" key="1">
    <source>
        <dbReference type="EMBL" id="KZV44202.1"/>
    </source>
</evidence>
<proteinExistence type="predicted"/>
<name>A0A2Z7CB30_9LAMI</name>
<sequence>MIGGRSNPVVDLIRRNLPPPTVKSQSPCDSGWSQAPVASKLQLKETTSLVHQPVARKALTYVKPDVRFSLNNQTQGIVPVAMNSTLEVNNATAGINSATTDFTKTTQLLKFDLIFVTSEQQLRYQSLPIKPDFILIQLATTDYIVIKF</sequence>
<keyword evidence="2" id="KW-1185">Reference proteome</keyword>
<dbReference type="AlphaFoldDB" id="A0A2Z7CB30"/>
<reference evidence="1 2" key="1">
    <citation type="journal article" date="2015" name="Proc. Natl. Acad. Sci. U.S.A.">
        <title>The resurrection genome of Boea hygrometrica: A blueprint for survival of dehydration.</title>
        <authorList>
            <person name="Xiao L."/>
            <person name="Yang G."/>
            <person name="Zhang L."/>
            <person name="Yang X."/>
            <person name="Zhao S."/>
            <person name="Ji Z."/>
            <person name="Zhou Q."/>
            <person name="Hu M."/>
            <person name="Wang Y."/>
            <person name="Chen M."/>
            <person name="Xu Y."/>
            <person name="Jin H."/>
            <person name="Xiao X."/>
            <person name="Hu G."/>
            <person name="Bao F."/>
            <person name="Hu Y."/>
            <person name="Wan P."/>
            <person name="Li L."/>
            <person name="Deng X."/>
            <person name="Kuang T."/>
            <person name="Xiang C."/>
            <person name="Zhu J.K."/>
            <person name="Oliver M.J."/>
            <person name="He Y."/>
        </authorList>
    </citation>
    <scope>NUCLEOTIDE SEQUENCE [LARGE SCALE GENOMIC DNA]</scope>
    <source>
        <strain evidence="2">cv. XS01</strain>
    </source>
</reference>
<protein>
    <submittedName>
        <fullName evidence="1">Uncharacterized protein</fullName>
    </submittedName>
</protein>
<accession>A0A2Z7CB30</accession>
<evidence type="ECO:0000313" key="2">
    <source>
        <dbReference type="Proteomes" id="UP000250235"/>
    </source>
</evidence>